<gene>
    <name evidence="7" type="ORF">N479_23605</name>
</gene>
<dbReference type="Pfam" id="PF00291">
    <property type="entry name" value="PALP"/>
    <property type="match status" value="1"/>
</dbReference>
<dbReference type="PIRSF" id="PIRSF006278">
    <property type="entry name" value="ACCD_DCysDesulf"/>
    <property type="match status" value="1"/>
</dbReference>
<dbReference type="InterPro" id="IPR036052">
    <property type="entry name" value="TrpB-like_PALP_sf"/>
</dbReference>
<proteinExistence type="inferred from homology"/>
<evidence type="ECO:0000256" key="5">
    <source>
        <dbReference type="PIRSR" id="PIRSR006278-2"/>
    </source>
</evidence>
<keyword evidence="3 5" id="KW-0663">Pyridoxal phosphate</keyword>
<dbReference type="Proteomes" id="UP000033434">
    <property type="component" value="Unassembled WGS sequence"/>
</dbReference>
<comment type="caution">
    <text evidence="7">The sequence shown here is derived from an EMBL/GenBank/DDBJ whole genome shotgun (WGS) entry which is preliminary data.</text>
</comment>
<dbReference type="GO" id="GO:0019148">
    <property type="term" value="F:D-cysteine desulfhydrase activity"/>
    <property type="evidence" value="ECO:0007669"/>
    <property type="project" value="TreeGrafter"/>
</dbReference>
<dbReference type="PATRIC" id="fig|1129367.4.peg.5033"/>
<protein>
    <recommendedName>
        <fullName evidence="6">Tryptophan synthase beta chain-like PALP domain-containing protein</fullName>
    </recommendedName>
</protein>
<comment type="cofactor">
    <cofactor evidence="1">
        <name>pyridoxal 5'-phosphate</name>
        <dbReference type="ChEBI" id="CHEBI:597326"/>
    </cofactor>
</comment>
<organism evidence="7 8">
    <name type="scientific">Pseudoalteromonas luteoviolacea S4054</name>
    <dbReference type="NCBI Taxonomy" id="1129367"/>
    <lineage>
        <taxon>Bacteria</taxon>
        <taxon>Pseudomonadati</taxon>
        <taxon>Pseudomonadota</taxon>
        <taxon>Gammaproteobacteria</taxon>
        <taxon>Alteromonadales</taxon>
        <taxon>Pseudoalteromonadaceae</taxon>
        <taxon>Pseudoalteromonas</taxon>
    </lineage>
</organism>
<sequence length="338" mass="36825">MNCKADFIMQKCSILQHLPKAKLGYLPTPVIKLENLSRILGGPDILMKRDDLTGLALGGNKTRKLEYILGDALKKGRDTVITAGAQQSNHCRQTAAAAAKLGLECHLLLGGEQPVKLNGNLLLDELFGAHIHFTKENRKGEDIPNLVETLKLSGHKPYVIHYGGSNELGACGFIEAGFELATQLDVKNLSHVFFASSSGGTHAGLMIAKSLLKHNYELTGIQIDKAEGETISFKHHVHKLVNSTSSFLNLQQNYAINEVLLDKGYLETGYGVLTEQEKEAIQLLAKSEGILLDPVYTGRAFAAMVDKIQKRALPIDKQVLFWHTGGAPSLFAYSGAIL</sequence>
<evidence type="ECO:0000256" key="1">
    <source>
        <dbReference type="ARBA" id="ARBA00001933"/>
    </source>
</evidence>
<dbReference type="NCBIfam" id="TIGR01275">
    <property type="entry name" value="ACC_deam_rel"/>
    <property type="match status" value="1"/>
</dbReference>
<dbReference type="PANTHER" id="PTHR43780:SF2">
    <property type="entry name" value="1-AMINOCYCLOPROPANE-1-CARBOXYLATE DEAMINASE-RELATED"/>
    <property type="match status" value="1"/>
</dbReference>
<evidence type="ECO:0000313" key="8">
    <source>
        <dbReference type="Proteomes" id="UP000033434"/>
    </source>
</evidence>
<evidence type="ECO:0000259" key="6">
    <source>
        <dbReference type="Pfam" id="PF00291"/>
    </source>
</evidence>
<dbReference type="InterPro" id="IPR027278">
    <property type="entry name" value="ACCD_DCysDesulf"/>
</dbReference>
<dbReference type="InterPro" id="IPR005966">
    <property type="entry name" value="D-Cys_desShydrase"/>
</dbReference>
<reference evidence="7 8" key="1">
    <citation type="journal article" date="2015" name="BMC Genomics">
        <title>Genome mining reveals unlocked bioactive potential of marine Gram-negative bacteria.</title>
        <authorList>
            <person name="Machado H."/>
            <person name="Sonnenschein E.C."/>
            <person name="Melchiorsen J."/>
            <person name="Gram L."/>
        </authorList>
    </citation>
    <scope>NUCLEOTIDE SEQUENCE [LARGE SCALE GENOMIC DNA]</scope>
    <source>
        <strain evidence="7 8">S4054</strain>
    </source>
</reference>
<evidence type="ECO:0000256" key="3">
    <source>
        <dbReference type="ARBA" id="ARBA00022898"/>
    </source>
</evidence>
<name>A0A0F6A4Q7_9GAMM</name>
<dbReference type="Gene3D" id="3.40.50.1100">
    <property type="match status" value="2"/>
</dbReference>
<feature type="active site" description="Nucleophile" evidence="4">
    <location>
        <position position="88"/>
    </location>
</feature>
<accession>A0A0F6A4Q7</accession>
<evidence type="ECO:0000256" key="2">
    <source>
        <dbReference type="ARBA" id="ARBA00008639"/>
    </source>
</evidence>
<comment type="similarity">
    <text evidence="2">Belongs to the ACC deaminase/D-cysteine desulfhydrase family.</text>
</comment>
<dbReference type="AlphaFoldDB" id="A0A0F6A4Q7"/>
<feature type="modified residue" description="N6-(pyridoxal phosphate)lysine" evidence="5">
    <location>
        <position position="61"/>
    </location>
</feature>
<dbReference type="EMBL" id="AUXW01000195">
    <property type="protein sequence ID" value="KKE81157.1"/>
    <property type="molecule type" value="Genomic_DNA"/>
</dbReference>
<dbReference type="PANTHER" id="PTHR43780">
    <property type="entry name" value="1-AMINOCYCLOPROPANE-1-CARBOXYLATE DEAMINASE-RELATED"/>
    <property type="match status" value="1"/>
</dbReference>
<evidence type="ECO:0000313" key="7">
    <source>
        <dbReference type="EMBL" id="KKE81157.1"/>
    </source>
</evidence>
<feature type="domain" description="Tryptophan synthase beta chain-like PALP" evidence="6">
    <location>
        <begin position="23"/>
        <end position="325"/>
    </location>
</feature>
<dbReference type="InterPro" id="IPR001926">
    <property type="entry name" value="TrpB-like_PALP"/>
</dbReference>
<dbReference type="SUPFAM" id="SSF53686">
    <property type="entry name" value="Tryptophan synthase beta subunit-like PLP-dependent enzymes"/>
    <property type="match status" value="1"/>
</dbReference>
<evidence type="ECO:0000256" key="4">
    <source>
        <dbReference type="PIRSR" id="PIRSR006278-1"/>
    </source>
</evidence>
<dbReference type="RefSeq" id="WP_230851839.1">
    <property type="nucleotide sequence ID" value="NZ_AUXW01000195.1"/>
</dbReference>